<keyword evidence="5 7" id="KW-1133">Transmembrane helix</keyword>
<protein>
    <submittedName>
        <fullName evidence="8">Type III secretion system export apparatus subunit SctT</fullName>
    </submittedName>
</protein>
<gene>
    <name evidence="8" type="primary">sctT</name>
    <name evidence="8" type="ORF">J7E47_09735</name>
</gene>
<keyword evidence="3 7" id="KW-1003">Cell membrane</keyword>
<comment type="subcellular location">
    <subcellularLocation>
        <location evidence="1 7">Cell membrane</location>
        <topology evidence="1 7">Multi-pass membrane protein</topology>
    </subcellularLocation>
</comment>
<comment type="caution">
    <text evidence="8">The sequence shown here is derived from an EMBL/GenBank/DDBJ whole genome shotgun (WGS) entry which is preliminary data.</text>
</comment>
<evidence type="ECO:0000256" key="4">
    <source>
        <dbReference type="ARBA" id="ARBA00022692"/>
    </source>
</evidence>
<evidence type="ECO:0000313" key="9">
    <source>
        <dbReference type="Proteomes" id="UP000692896"/>
    </source>
</evidence>
<feature type="transmembrane region" description="Helical" evidence="7">
    <location>
        <begin position="224"/>
        <end position="245"/>
    </location>
</feature>
<dbReference type="NCBIfam" id="TIGR01401">
    <property type="entry name" value="fliR_like_III"/>
    <property type="match status" value="1"/>
</dbReference>
<evidence type="ECO:0000256" key="3">
    <source>
        <dbReference type="ARBA" id="ARBA00022475"/>
    </source>
</evidence>
<evidence type="ECO:0000256" key="6">
    <source>
        <dbReference type="ARBA" id="ARBA00023136"/>
    </source>
</evidence>
<dbReference type="PANTHER" id="PTHR30065:SF1">
    <property type="entry name" value="SURFACE PRESENTATION OF ANTIGENS PROTEIN SPAR"/>
    <property type="match status" value="1"/>
</dbReference>
<keyword evidence="6 7" id="KW-0472">Membrane</keyword>
<keyword evidence="4 7" id="KW-0812">Transmembrane</keyword>
<name>A0A944DLQ0_PSEFL</name>
<dbReference type="RefSeq" id="WP_214917883.1">
    <property type="nucleotide sequence ID" value="NZ_JAGGNX010000022.1"/>
</dbReference>
<evidence type="ECO:0000256" key="7">
    <source>
        <dbReference type="RuleBase" id="RU362072"/>
    </source>
</evidence>
<evidence type="ECO:0000256" key="2">
    <source>
        <dbReference type="ARBA" id="ARBA00009772"/>
    </source>
</evidence>
<dbReference type="PRINTS" id="PR00953">
    <property type="entry name" value="TYPE3IMRPROT"/>
</dbReference>
<dbReference type="EMBL" id="JAGGOB010000020">
    <property type="protein sequence ID" value="MBT2328999.1"/>
    <property type="molecule type" value="Genomic_DNA"/>
</dbReference>
<sequence length="266" mass="28908">MFHGAFTEVSQSIIALTLGMARLYPCLFLIPAFAFREIKGALRHAIVVALALVPMPGIRASIDAQALGWLDISALVLKESVIGLLLGLLMAMPFWLFESVGCLFDNQRGALIGGQINPALGDNTSELGHMFKQILILLLILGGGYASLTQIIWDSYLIWPASHWLPMPATDGFDVYLKLVASMFRCMVLFAAPLVGLLLLIEFGMAILSLYSPQLQVSTLAMPAKSLVGLGFLVLYLPMLCWLGNGQLAQLADLSHMLPLILQPAR</sequence>
<dbReference type="GO" id="GO:0005886">
    <property type="term" value="C:plasma membrane"/>
    <property type="evidence" value="ECO:0007669"/>
    <property type="project" value="UniProtKB-SubCell"/>
</dbReference>
<dbReference type="AlphaFoldDB" id="A0A944DLQ0"/>
<comment type="similarity">
    <text evidence="2 7">Belongs to the FliR/MopE/SpaR family.</text>
</comment>
<dbReference type="PANTHER" id="PTHR30065">
    <property type="entry name" value="FLAGELLAR BIOSYNTHETIC PROTEIN FLIR"/>
    <property type="match status" value="1"/>
</dbReference>
<dbReference type="InterPro" id="IPR002010">
    <property type="entry name" value="T3SS_IM_R"/>
</dbReference>
<dbReference type="Pfam" id="PF01311">
    <property type="entry name" value="Bac_export_1"/>
    <property type="match status" value="1"/>
</dbReference>
<proteinExistence type="inferred from homology"/>
<feature type="transmembrane region" description="Helical" evidence="7">
    <location>
        <begin position="179"/>
        <end position="212"/>
    </location>
</feature>
<organism evidence="8 9">
    <name type="scientific">Pseudomonas fluorescens</name>
    <dbReference type="NCBI Taxonomy" id="294"/>
    <lineage>
        <taxon>Bacteria</taxon>
        <taxon>Pseudomonadati</taxon>
        <taxon>Pseudomonadota</taxon>
        <taxon>Gammaproteobacteria</taxon>
        <taxon>Pseudomonadales</taxon>
        <taxon>Pseudomonadaceae</taxon>
        <taxon>Pseudomonas</taxon>
    </lineage>
</organism>
<feature type="transmembrane region" description="Helical" evidence="7">
    <location>
        <begin position="82"/>
        <end position="104"/>
    </location>
</feature>
<feature type="transmembrane region" description="Helical" evidence="7">
    <location>
        <begin position="42"/>
        <end position="62"/>
    </location>
</feature>
<dbReference type="Proteomes" id="UP000692896">
    <property type="component" value="Unassembled WGS sequence"/>
</dbReference>
<evidence type="ECO:0000256" key="5">
    <source>
        <dbReference type="ARBA" id="ARBA00022989"/>
    </source>
</evidence>
<accession>A0A944DLQ0</accession>
<dbReference type="GO" id="GO:0006605">
    <property type="term" value="P:protein targeting"/>
    <property type="evidence" value="ECO:0007669"/>
    <property type="project" value="UniProtKB-UniRule"/>
</dbReference>
<evidence type="ECO:0000256" key="1">
    <source>
        <dbReference type="ARBA" id="ARBA00004651"/>
    </source>
</evidence>
<evidence type="ECO:0000313" key="8">
    <source>
        <dbReference type="EMBL" id="MBT2328999.1"/>
    </source>
</evidence>
<dbReference type="InterPro" id="IPR006304">
    <property type="entry name" value="T3SS_SpaR/YscT"/>
</dbReference>
<feature type="transmembrane region" description="Helical" evidence="7">
    <location>
        <begin position="134"/>
        <end position="159"/>
    </location>
</feature>
<reference evidence="8" key="1">
    <citation type="submission" date="2021-03" db="EMBL/GenBank/DDBJ databases">
        <title>Genomic analysis provides insights into the functional capacity of soil bacteria communities inhabiting an altitudinal gradient in the Atacama Desert.</title>
        <authorList>
            <person name="Gonzalez M."/>
            <person name="Maldonado J."/>
            <person name="Maza F."/>
            <person name="Hodar C."/>
            <person name="Cortes M."/>
            <person name="Palma R."/>
            <person name="Andreani C."/>
            <person name="Gaete A."/>
            <person name="Vasquez-Dean J."/>
            <person name="Acuna V."/>
            <person name="Aguado M."/>
            <person name="Mandakovic D."/>
            <person name="Latorre M."/>
            <person name="Orellana A."/>
            <person name="Gutierrez R."/>
            <person name="Montecino M."/>
            <person name="Allende M."/>
            <person name="Maass A."/>
            <person name="Cambiazo V."/>
        </authorList>
    </citation>
    <scope>NUCLEOTIDE SEQUENCE</scope>
    <source>
        <strain evidence="8">ISL-25</strain>
    </source>
</reference>
<feature type="transmembrane region" description="Helical" evidence="7">
    <location>
        <begin position="12"/>
        <end position="35"/>
    </location>
</feature>